<dbReference type="OrthoDB" id="6133115at2759"/>
<organism evidence="4">
    <name type="scientific">Rosellinia necatrix</name>
    <name type="common">White root-rot fungus</name>
    <dbReference type="NCBI Taxonomy" id="77044"/>
    <lineage>
        <taxon>Eukaryota</taxon>
        <taxon>Fungi</taxon>
        <taxon>Dikarya</taxon>
        <taxon>Ascomycota</taxon>
        <taxon>Pezizomycotina</taxon>
        <taxon>Sordariomycetes</taxon>
        <taxon>Xylariomycetidae</taxon>
        <taxon>Xylariales</taxon>
        <taxon>Xylariaceae</taxon>
        <taxon>Rosellinia</taxon>
    </lineage>
</organism>
<dbReference type="EMBL" id="DF977513">
    <property type="protein sequence ID" value="GAP93125.1"/>
    <property type="molecule type" value="Genomic_DNA"/>
</dbReference>
<dbReference type="Proteomes" id="UP000054516">
    <property type="component" value="Unassembled WGS sequence"/>
</dbReference>
<proteinExistence type="predicted"/>
<sequence length="554" mass="62643">MAKSIASHVTHCLDLFRDGLSATGTGTGAGTGTVNSDPSQEESLRKIRDEHTRFKIWSGNIGAHRVGMSSLDYRLRDSSHIHDQIIQLLEDLRTLLEDIIAIISGKKIPWDQFSSDEDSEDDDNEDSKSKAIEIENDDADTEISQLTLDVTDVINCLLRMSITIRDPSRHDRFTGSRSTEMLHFEPFDIQHVCSKLDGIDPELADRLGKAITRRRQYFKYREAHYGKLPNGLDDYNTHDVAPETIASSIPDHLKDKIGASGPVVTKLDDGGSESGFSQTSYALTMANDEQRHIPPLPEQASKGPFQCPFCFMIVAITSRSLWKKHVYGDLRPYICLVKDCKTPDREYTRQHEWIQHMTDSHWKVYKCPFSCDVAFTSSFDCKNHIISEHRDMVPPSHVDDFVELGVRLTDSSSILSCPLCPEKSGSIKQYQHHVGRHQQQLALFALPNLDCGDEQSDDYDGGGSNEDTGHSTESSNWGSGISSHQVKAPLTAEASRRARNRKSSKDEDSEDPSRENTQYDEAEESKERKQRLGMETQLRLRQGARYLRFRRPRQ</sequence>
<keyword evidence="1" id="KW-0863">Zinc-finger</keyword>
<keyword evidence="1" id="KW-0479">Metal-binding</keyword>
<feature type="domain" description="C2H2-type" evidence="3">
    <location>
        <begin position="365"/>
        <end position="394"/>
    </location>
</feature>
<evidence type="ECO:0000313" key="5">
    <source>
        <dbReference type="Proteomes" id="UP000054516"/>
    </source>
</evidence>
<dbReference type="PROSITE" id="PS00028">
    <property type="entry name" value="ZINC_FINGER_C2H2_1"/>
    <property type="match status" value="1"/>
</dbReference>
<dbReference type="PANTHER" id="PTHR35391:SF7">
    <property type="entry name" value="C2H2-TYPE DOMAIN-CONTAINING PROTEIN"/>
    <property type="match status" value="1"/>
</dbReference>
<dbReference type="InterPro" id="IPR058925">
    <property type="entry name" value="zf-C2H2_AcuF"/>
</dbReference>
<feature type="region of interest" description="Disordered" evidence="2">
    <location>
        <begin position="454"/>
        <end position="554"/>
    </location>
</feature>
<dbReference type="STRING" id="77044.A0A1W2TWV1"/>
<name>A0A1W2TWV1_ROSNE</name>
<reference evidence="4" key="1">
    <citation type="submission" date="2016-03" db="EMBL/GenBank/DDBJ databases">
        <title>Draft genome sequence of Rosellinia necatrix.</title>
        <authorList>
            <person name="Kanematsu S."/>
        </authorList>
    </citation>
    <scope>NUCLEOTIDE SEQUENCE [LARGE SCALE GENOMIC DNA]</scope>
    <source>
        <strain evidence="4">W97</strain>
    </source>
</reference>
<dbReference type="AlphaFoldDB" id="A0A1W2TWV1"/>
<feature type="compositionally biased region" description="Polar residues" evidence="2">
    <location>
        <begin position="471"/>
        <end position="485"/>
    </location>
</feature>
<keyword evidence="1" id="KW-0862">Zinc</keyword>
<dbReference type="InterPro" id="IPR013087">
    <property type="entry name" value="Znf_C2H2_type"/>
</dbReference>
<evidence type="ECO:0000313" key="4">
    <source>
        <dbReference type="EMBL" id="GAP93125.1"/>
    </source>
</evidence>
<feature type="compositionally biased region" description="Basic and acidic residues" evidence="2">
    <location>
        <begin position="503"/>
        <end position="514"/>
    </location>
</feature>
<evidence type="ECO:0000259" key="3">
    <source>
        <dbReference type="PROSITE" id="PS50157"/>
    </source>
</evidence>
<dbReference type="SMART" id="SM00355">
    <property type="entry name" value="ZnF_C2H2"/>
    <property type="match status" value="3"/>
</dbReference>
<dbReference type="GO" id="GO:0008270">
    <property type="term" value="F:zinc ion binding"/>
    <property type="evidence" value="ECO:0007669"/>
    <property type="project" value="UniProtKB-KW"/>
</dbReference>
<protein>
    <submittedName>
        <fullName evidence="4">Putative transcription factor</fullName>
    </submittedName>
</protein>
<accession>A0A1W2TWV1</accession>
<gene>
    <name evidence="4" type="ORF">SAMD00023353_6800190</name>
</gene>
<dbReference type="Pfam" id="PF26082">
    <property type="entry name" value="zf-C2H2_AcuF"/>
    <property type="match status" value="1"/>
</dbReference>
<evidence type="ECO:0000256" key="2">
    <source>
        <dbReference type="SAM" id="MobiDB-lite"/>
    </source>
</evidence>
<dbReference type="OMA" id="HYEPFDI"/>
<evidence type="ECO:0000256" key="1">
    <source>
        <dbReference type="PROSITE-ProRule" id="PRU00042"/>
    </source>
</evidence>
<dbReference type="PANTHER" id="PTHR35391">
    <property type="entry name" value="C2H2-TYPE DOMAIN-CONTAINING PROTEIN-RELATED"/>
    <property type="match status" value="1"/>
</dbReference>
<feature type="compositionally biased region" description="Acidic residues" evidence="2">
    <location>
        <begin position="114"/>
        <end position="125"/>
    </location>
</feature>
<dbReference type="PROSITE" id="PS50157">
    <property type="entry name" value="ZINC_FINGER_C2H2_2"/>
    <property type="match status" value="1"/>
</dbReference>
<keyword evidence="5" id="KW-1185">Reference proteome</keyword>
<feature type="region of interest" description="Disordered" evidence="2">
    <location>
        <begin position="113"/>
        <end position="136"/>
    </location>
</feature>